<dbReference type="Gene3D" id="2.40.30.100">
    <property type="entry name" value="AF2212/PG0164-like"/>
    <property type="match status" value="1"/>
</dbReference>
<dbReference type="STRING" id="1121884.SAMN02745131_03966"/>
<dbReference type="Pfam" id="PF13376">
    <property type="entry name" value="OmdA"/>
    <property type="match status" value="1"/>
</dbReference>
<dbReference type="Pfam" id="PF08922">
    <property type="entry name" value="DUF1905"/>
    <property type="match status" value="1"/>
</dbReference>
<name>A0A1M5FWQ5_9BACT</name>
<keyword evidence="2" id="KW-1185">Reference proteome</keyword>
<dbReference type="Proteomes" id="UP000184048">
    <property type="component" value="Unassembled WGS sequence"/>
</dbReference>
<organism evidence="1 2">
    <name type="scientific">Flavisolibacter ginsengisoli DSM 18119</name>
    <dbReference type="NCBI Taxonomy" id="1121884"/>
    <lineage>
        <taxon>Bacteria</taxon>
        <taxon>Pseudomonadati</taxon>
        <taxon>Bacteroidota</taxon>
        <taxon>Chitinophagia</taxon>
        <taxon>Chitinophagales</taxon>
        <taxon>Chitinophagaceae</taxon>
        <taxon>Flavisolibacter</taxon>
    </lineage>
</organism>
<dbReference type="AlphaFoldDB" id="A0A1M5FWQ5"/>
<dbReference type="InterPro" id="IPR037079">
    <property type="entry name" value="AF2212/PG0164-like_sf"/>
</dbReference>
<dbReference type="SUPFAM" id="SSF141694">
    <property type="entry name" value="AF2212/PG0164-like"/>
    <property type="match status" value="1"/>
</dbReference>
<accession>A0A1M5FWQ5</accession>
<protein>
    <submittedName>
        <fullName evidence="1">Bacteriocin-protection, YdeI or OmpD-Associated</fullName>
    </submittedName>
</protein>
<evidence type="ECO:0000313" key="2">
    <source>
        <dbReference type="Proteomes" id="UP000184048"/>
    </source>
</evidence>
<dbReference type="OrthoDB" id="680797at2"/>
<evidence type="ECO:0000313" key="1">
    <source>
        <dbReference type="EMBL" id="SHF95824.1"/>
    </source>
</evidence>
<proteinExistence type="predicted"/>
<gene>
    <name evidence="1" type="ORF">SAMN02745131_03966</name>
</gene>
<sequence>MVSFITTIQKFGRQGEKTGWTYIDISPEMADRLNPGVKKSFRVKGKLDKYPIKAVAILPMGEGAFIMALNAEMRKGIKKQKGDQLSVKMELDTEELKPSSELLEILADEPLALKKFNSLTKGHQNYFSKWIESAKTDATKAKRIVYTIRFLSAGSTFSEMLRTIKKEKEQGLIDW</sequence>
<dbReference type="EMBL" id="FQUU01000025">
    <property type="protein sequence ID" value="SHF95824.1"/>
    <property type="molecule type" value="Genomic_DNA"/>
</dbReference>
<dbReference type="InterPro" id="IPR015018">
    <property type="entry name" value="DUF1905"/>
</dbReference>
<reference evidence="1 2" key="1">
    <citation type="submission" date="2016-11" db="EMBL/GenBank/DDBJ databases">
        <authorList>
            <person name="Jaros S."/>
            <person name="Januszkiewicz K."/>
            <person name="Wedrychowicz H."/>
        </authorList>
    </citation>
    <scope>NUCLEOTIDE SEQUENCE [LARGE SCALE GENOMIC DNA]</scope>
    <source>
        <strain evidence="1 2">DSM 18119</strain>
    </source>
</reference>
<dbReference type="RefSeq" id="WP_072837078.1">
    <property type="nucleotide sequence ID" value="NZ_FQUU01000025.1"/>
</dbReference>